<evidence type="ECO:0000313" key="2">
    <source>
        <dbReference type="Proteomes" id="UP000521872"/>
    </source>
</evidence>
<accession>A0A8H4VW23</accession>
<dbReference type="EMBL" id="JAACJL010000002">
    <property type="protein sequence ID" value="KAF4622034.1"/>
    <property type="molecule type" value="Genomic_DNA"/>
</dbReference>
<dbReference type="AlphaFoldDB" id="A0A8H4VW23"/>
<dbReference type="Proteomes" id="UP000521872">
    <property type="component" value="Unassembled WGS sequence"/>
</dbReference>
<gene>
    <name evidence="1" type="ORF">D9613_009521</name>
</gene>
<comment type="caution">
    <text evidence="1">The sequence shown here is derived from an EMBL/GenBank/DDBJ whole genome shotgun (WGS) entry which is preliminary data.</text>
</comment>
<protein>
    <submittedName>
        <fullName evidence="1">Uncharacterized protein</fullName>
    </submittedName>
</protein>
<name>A0A8H4VW23_9AGAR</name>
<reference evidence="1 2" key="1">
    <citation type="submission" date="2019-12" db="EMBL/GenBank/DDBJ databases">
        <authorList>
            <person name="Floudas D."/>
            <person name="Bentzer J."/>
            <person name="Ahren D."/>
            <person name="Johansson T."/>
            <person name="Persson P."/>
            <person name="Tunlid A."/>
        </authorList>
    </citation>
    <scope>NUCLEOTIDE SEQUENCE [LARGE SCALE GENOMIC DNA]</scope>
    <source>
        <strain evidence="1 2">CBS 102.39</strain>
    </source>
</reference>
<evidence type="ECO:0000313" key="1">
    <source>
        <dbReference type="EMBL" id="KAF4622034.1"/>
    </source>
</evidence>
<keyword evidence="2" id="KW-1185">Reference proteome</keyword>
<organism evidence="1 2">
    <name type="scientific">Agrocybe pediades</name>
    <dbReference type="NCBI Taxonomy" id="84607"/>
    <lineage>
        <taxon>Eukaryota</taxon>
        <taxon>Fungi</taxon>
        <taxon>Dikarya</taxon>
        <taxon>Basidiomycota</taxon>
        <taxon>Agaricomycotina</taxon>
        <taxon>Agaricomycetes</taxon>
        <taxon>Agaricomycetidae</taxon>
        <taxon>Agaricales</taxon>
        <taxon>Agaricineae</taxon>
        <taxon>Strophariaceae</taxon>
        <taxon>Agrocybe</taxon>
    </lineage>
</organism>
<proteinExistence type="predicted"/>
<sequence>MHHFIYAEPADKDRFSLVLHQQRDSFIWSFILHTLQGPVYTWRVTKPHGSSWRLSASGPAAVPESESNIVAVIVVFDFEPQSTARTLRLLDDTCREVYNTLMSTSSAELGTLDFEWVTQVSINLNASQIIALTINPTHICNYATQLANSVLSERSRGNDFLPVVTIARSFPSPNSEQNT</sequence>